<dbReference type="EMBL" id="JAVFWL010000006">
    <property type="protein sequence ID" value="KAK6762873.1"/>
    <property type="molecule type" value="Genomic_DNA"/>
</dbReference>
<comment type="caution">
    <text evidence="1">The sequence shown here is derived from an EMBL/GenBank/DDBJ whole genome shotgun (WGS) entry which is preliminary data.</text>
</comment>
<reference evidence="1 2" key="1">
    <citation type="submission" date="2023-08" db="EMBL/GenBank/DDBJ databases">
        <title>A Necator americanus chromosomal reference genome.</title>
        <authorList>
            <person name="Ilik V."/>
            <person name="Petrzelkova K.J."/>
            <person name="Pardy F."/>
            <person name="Fuh T."/>
            <person name="Niatou-Singa F.S."/>
            <person name="Gouil Q."/>
            <person name="Baker L."/>
            <person name="Ritchie M.E."/>
            <person name="Jex A.R."/>
            <person name="Gazzola D."/>
            <person name="Li H."/>
            <person name="Toshio Fujiwara R."/>
            <person name="Zhan B."/>
            <person name="Aroian R.V."/>
            <person name="Pafco B."/>
            <person name="Schwarz E.M."/>
        </authorList>
    </citation>
    <scope>NUCLEOTIDE SEQUENCE [LARGE SCALE GENOMIC DNA]</scope>
    <source>
        <strain evidence="1 2">Aroian</strain>
        <tissue evidence="1">Whole animal</tissue>
    </source>
</reference>
<protein>
    <submittedName>
        <fullName evidence="1">Uncharacterized protein</fullName>
    </submittedName>
</protein>
<dbReference type="Proteomes" id="UP001303046">
    <property type="component" value="Unassembled WGS sequence"/>
</dbReference>
<organism evidence="1 2">
    <name type="scientific">Necator americanus</name>
    <name type="common">Human hookworm</name>
    <dbReference type="NCBI Taxonomy" id="51031"/>
    <lineage>
        <taxon>Eukaryota</taxon>
        <taxon>Metazoa</taxon>
        <taxon>Ecdysozoa</taxon>
        <taxon>Nematoda</taxon>
        <taxon>Chromadorea</taxon>
        <taxon>Rhabditida</taxon>
        <taxon>Rhabditina</taxon>
        <taxon>Rhabditomorpha</taxon>
        <taxon>Strongyloidea</taxon>
        <taxon>Ancylostomatidae</taxon>
        <taxon>Bunostominae</taxon>
        <taxon>Necator</taxon>
    </lineage>
</organism>
<gene>
    <name evidence="1" type="primary">Necator_chrX.g23705</name>
    <name evidence="1" type="ORF">RB195_023541</name>
</gene>
<name>A0ABR1EK59_NECAM</name>
<keyword evidence="2" id="KW-1185">Reference proteome</keyword>
<proteinExistence type="predicted"/>
<sequence length="89" mass="10087">MWVSARESVGIGVNGQTDEHVDEYLSCMLKNYSGSKRDIQQTKCLWSTLVANEVKLLIYLSAVRLIMMYRSVTCAASATMVEKWVDCEM</sequence>
<accession>A0ABR1EK59</accession>
<evidence type="ECO:0000313" key="2">
    <source>
        <dbReference type="Proteomes" id="UP001303046"/>
    </source>
</evidence>
<evidence type="ECO:0000313" key="1">
    <source>
        <dbReference type="EMBL" id="KAK6762873.1"/>
    </source>
</evidence>